<sequence>MRNISTIFRREVSAYFNSPIAYIFIILFVFILGFLFFVFFPFFSQTSPDLRNFFFWFPWVLSIFIPAVTMRLWSEERRSGTIELLLTWPVQAWEVVVGKYLAGLFVIAVSLALTLVVPLSLASVTTIEWGVIFTSYL</sequence>
<proteinExistence type="predicted"/>
<evidence type="ECO:0000256" key="5">
    <source>
        <dbReference type="ARBA" id="ARBA00023136"/>
    </source>
</evidence>
<evidence type="ECO:0000256" key="3">
    <source>
        <dbReference type="ARBA" id="ARBA00022692"/>
    </source>
</evidence>
<keyword evidence="5 6" id="KW-0472">Membrane</keyword>
<feature type="transmembrane region" description="Helical" evidence="6">
    <location>
        <begin position="100"/>
        <end position="121"/>
    </location>
</feature>
<protein>
    <recommendedName>
        <fullName evidence="8">ABC-2 type transporter domain-containing protein</fullName>
    </recommendedName>
</protein>
<keyword evidence="2" id="KW-1003">Cell membrane</keyword>
<feature type="transmembrane region" description="Helical" evidence="6">
    <location>
        <begin position="20"/>
        <end position="43"/>
    </location>
</feature>
<gene>
    <name evidence="7" type="ORF">METZ01_LOCUS504191</name>
</gene>
<reference evidence="7" key="1">
    <citation type="submission" date="2018-05" db="EMBL/GenBank/DDBJ databases">
        <authorList>
            <person name="Lanie J.A."/>
            <person name="Ng W.-L."/>
            <person name="Kazmierczak K.M."/>
            <person name="Andrzejewski T.M."/>
            <person name="Davidsen T.M."/>
            <person name="Wayne K.J."/>
            <person name="Tettelin H."/>
            <person name="Glass J.I."/>
            <person name="Rusch D."/>
            <person name="Podicherti R."/>
            <person name="Tsui H.-C.T."/>
            <person name="Winkler M.E."/>
        </authorList>
    </citation>
    <scope>NUCLEOTIDE SEQUENCE</scope>
</reference>
<name>A0A383E3C8_9ZZZZ</name>
<dbReference type="Pfam" id="PF12679">
    <property type="entry name" value="ABC2_membrane_2"/>
    <property type="match status" value="1"/>
</dbReference>
<dbReference type="GO" id="GO:0005886">
    <property type="term" value="C:plasma membrane"/>
    <property type="evidence" value="ECO:0007669"/>
    <property type="project" value="UniProtKB-SubCell"/>
</dbReference>
<keyword evidence="3 6" id="KW-0812">Transmembrane</keyword>
<comment type="subcellular location">
    <subcellularLocation>
        <location evidence="1">Cell membrane</location>
        <topology evidence="1">Multi-pass membrane protein</topology>
    </subcellularLocation>
</comment>
<dbReference type="PANTHER" id="PTHR30294:SF29">
    <property type="entry name" value="MULTIDRUG ABC TRANSPORTER PERMEASE YBHS-RELATED"/>
    <property type="match status" value="1"/>
</dbReference>
<dbReference type="AlphaFoldDB" id="A0A383E3C8"/>
<evidence type="ECO:0000313" key="7">
    <source>
        <dbReference type="EMBL" id="SVE51337.1"/>
    </source>
</evidence>
<evidence type="ECO:0008006" key="8">
    <source>
        <dbReference type="Google" id="ProtNLM"/>
    </source>
</evidence>
<evidence type="ECO:0000256" key="6">
    <source>
        <dbReference type="SAM" id="Phobius"/>
    </source>
</evidence>
<dbReference type="EMBL" id="UINC01222520">
    <property type="protein sequence ID" value="SVE51337.1"/>
    <property type="molecule type" value="Genomic_DNA"/>
</dbReference>
<dbReference type="GO" id="GO:0140359">
    <property type="term" value="F:ABC-type transporter activity"/>
    <property type="evidence" value="ECO:0007669"/>
    <property type="project" value="InterPro"/>
</dbReference>
<dbReference type="PANTHER" id="PTHR30294">
    <property type="entry name" value="MEMBRANE COMPONENT OF ABC TRANSPORTER YHHJ-RELATED"/>
    <property type="match status" value="1"/>
</dbReference>
<accession>A0A383E3C8</accession>
<organism evidence="7">
    <name type="scientific">marine metagenome</name>
    <dbReference type="NCBI Taxonomy" id="408172"/>
    <lineage>
        <taxon>unclassified sequences</taxon>
        <taxon>metagenomes</taxon>
        <taxon>ecological metagenomes</taxon>
    </lineage>
</organism>
<evidence type="ECO:0000256" key="1">
    <source>
        <dbReference type="ARBA" id="ARBA00004651"/>
    </source>
</evidence>
<keyword evidence="4 6" id="KW-1133">Transmembrane helix</keyword>
<dbReference type="InterPro" id="IPR051449">
    <property type="entry name" value="ABC-2_transporter_component"/>
</dbReference>
<feature type="transmembrane region" description="Helical" evidence="6">
    <location>
        <begin position="55"/>
        <end position="73"/>
    </location>
</feature>
<evidence type="ECO:0000256" key="2">
    <source>
        <dbReference type="ARBA" id="ARBA00022475"/>
    </source>
</evidence>
<evidence type="ECO:0000256" key="4">
    <source>
        <dbReference type="ARBA" id="ARBA00022989"/>
    </source>
</evidence>
<feature type="non-terminal residue" evidence="7">
    <location>
        <position position="137"/>
    </location>
</feature>